<proteinExistence type="predicted"/>
<accession>A0ABT5UL16</accession>
<sequence length="71" mass="7783">NNLLAAMDDPAQTNNLLAAMDDPIQINNLLVAMDDPAQTNNLLAMLTSTRNKDITGAKLIINNFKKLFNIN</sequence>
<dbReference type="EMBL" id="JAPMOU010000137">
    <property type="protein sequence ID" value="MDE1466078.1"/>
    <property type="molecule type" value="Genomic_DNA"/>
</dbReference>
<reference evidence="1 2" key="1">
    <citation type="submission" date="2022-11" db="EMBL/GenBank/DDBJ databases">
        <title>Spartinivicinus poritis sp. nov., isolated from scleractinian coral Porites lutea.</title>
        <authorList>
            <person name="Zhang G."/>
            <person name="Cai L."/>
            <person name="Wei Q."/>
        </authorList>
    </citation>
    <scope>NUCLEOTIDE SEQUENCE [LARGE SCALE GENOMIC DNA]</scope>
    <source>
        <strain evidence="1 2">A2-2</strain>
    </source>
</reference>
<name>A0ABT5UL16_9GAMM</name>
<evidence type="ECO:0000313" key="2">
    <source>
        <dbReference type="Proteomes" id="UP001528823"/>
    </source>
</evidence>
<comment type="caution">
    <text evidence="1">The sequence shown here is derived from an EMBL/GenBank/DDBJ whole genome shotgun (WGS) entry which is preliminary data.</text>
</comment>
<keyword evidence="2" id="KW-1185">Reference proteome</keyword>
<organism evidence="1 2">
    <name type="scientific">Spartinivicinus poritis</name>
    <dbReference type="NCBI Taxonomy" id="2994640"/>
    <lineage>
        <taxon>Bacteria</taxon>
        <taxon>Pseudomonadati</taxon>
        <taxon>Pseudomonadota</taxon>
        <taxon>Gammaproteobacteria</taxon>
        <taxon>Oceanospirillales</taxon>
        <taxon>Zooshikellaceae</taxon>
        <taxon>Spartinivicinus</taxon>
    </lineage>
</organism>
<dbReference type="Proteomes" id="UP001528823">
    <property type="component" value="Unassembled WGS sequence"/>
</dbReference>
<gene>
    <name evidence="1" type="ORF">ORQ98_29420</name>
</gene>
<evidence type="ECO:0000313" key="1">
    <source>
        <dbReference type="EMBL" id="MDE1466078.1"/>
    </source>
</evidence>
<feature type="non-terminal residue" evidence="1">
    <location>
        <position position="1"/>
    </location>
</feature>
<dbReference type="RefSeq" id="WP_274692373.1">
    <property type="nucleotide sequence ID" value="NZ_JAPMOU010000137.1"/>
</dbReference>
<protein>
    <submittedName>
        <fullName evidence="1">Uncharacterized protein</fullName>
    </submittedName>
</protein>